<keyword evidence="2" id="KW-1185">Reference proteome</keyword>
<proteinExistence type="predicted"/>
<comment type="caution">
    <text evidence="1">The sequence shown here is derived from an EMBL/GenBank/DDBJ whole genome shotgun (WGS) entry which is preliminary data.</text>
</comment>
<sequence length="64" mass="6908">MMAAISGSAPSLLLAAHGQLRVTARRHTTVTLQSPISILALHRSVVTLVIACWGKNQMRTEARD</sequence>
<reference evidence="1 2" key="1">
    <citation type="submission" date="2019-05" db="EMBL/GenBank/DDBJ databases">
        <title>Another draft genome of Portunus trituberculatus and its Hox gene families provides insights of decapod evolution.</title>
        <authorList>
            <person name="Jeong J.-H."/>
            <person name="Song I."/>
            <person name="Kim S."/>
            <person name="Choi T."/>
            <person name="Kim D."/>
            <person name="Ryu S."/>
            <person name="Kim W."/>
        </authorList>
    </citation>
    <scope>NUCLEOTIDE SEQUENCE [LARGE SCALE GENOMIC DNA]</scope>
    <source>
        <tissue evidence="1">Muscle</tissue>
    </source>
</reference>
<dbReference type="Proteomes" id="UP000324222">
    <property type="component" value="Unassembled WGS sequence"/>
</dbReference>
<gene>
    <name evidence="1" type="ORF">E2C01_068250</name>
</gene>
<dbReference type="AlphaFoldDB" id="A0A5B7HYX2"/>
<name>A0A5B7HYX2_PORTR</name>
<protein>
    <submittedName>
        <fullName evidence="1">Uncharacterized protein</fullName>
    </submittedName>
</protein>
<evidence type="ECO:0000313" key="1">
    <source>
        <dbReference type="EMBL" id="MPC73908.1"/>
    </source>
</evidence>
<dbReference type="EMBL" id="VSRR010037789">
    <property type="protein sequence ID" value="MPC73908.1"/>
    <property type="molecule type" value="Genomic_DNA"/>
</dbReference>
<accession>A0A5B7HYX2</accession>
<evidence type="ECO:0000313" key="2">
    <source>
        <dbReference type="Proteomes" id="UP000324222"/>
    </source>
</evidence>
<organism evidence="1 2">
    <name type="scientific">Portunus trituberculatus</name>
    <name type="common">Swimming crab</name>
    <name type="synonym">Neptunus trituberculatus</name>
    <dbReference type="NCBI Taxonomy" id="210409"/>
    <lineage>
        <taxon>Eukaryota</taxon>
        <taxon>Metazoa</taxon>
        <taxon>Ecdysozoa</taxon>
        <taxon>Arthropoda</taxon>
        <taxon>Crustacea</taxon>
        <taxon>Multicrustacea</taxon>
        <taxon>Malacostraca</taxon>
        <taxon>Eumalacostraca</taxon>
        <taxon>Eucarida</taxon>
        <taxon>Decapoda</taxon>
        <taxon>Pleocyemata</taxon>
        <taxon>Brachyura</taxon>
        <taxon>Eubrachyura</taxon>
        <taxon>Portunoidea</taxon>
        <taxon>Portunidae</taxon>
        <taxon>Portuninae</taxon>
        <taxon>Portunus</taxon>
    </lineage>
</organism>